<name>A0A2H1X1Q0_SPOFR</name>
<accession>A0A2H1X1Q0</accession>
<gene>
    <name evidence="1" type="ORF">SFRICE_024697</name>
</gene>
<evidence type="ECO:0000313" key="1">
    <source>
        <dbReference type="EMBL" id="SOQ59280.1"/>
    </source>
</evidence>
<protein>
    <submittedName>
        <fullName evidence="1">SFRICE_024697</fullName>
    </submittedName>
</protein>
<proteinExistence type="predicted"/>
<organism evidence="1">
    <name type="scientific">Spodoptera frugiperda</name>
    <name type="common">Fall armyworm</name>
    <dbReference type="NCBI Taxonomy" id="7108"/>
    <lineage>
        <taxon>Eukaryota</taxon>
        <taxon>Metazoa</taxon>
        <taxon>Ecdysozoa</taxon>
        <taxon>Arthropoda</taxon>
        <taxon>Hexapoda</taxon>
        <taxon>Insecta</taxon>
        <taxon>Pterygota</taxon>
        <taxon>Neoptera</taxon>
        <taxon>Endopterygota</taxon>
        <taxon>Lepidoptera</taxon>
        <taxon>Glossata</taxon>
        <taxon>Ditrysia</taxon>
        <taxon>Noctuoidea</taxon>
        <taxon>Noctuidae</taxon>
        <taxon>Amphipyrinae</taxon>
        <taxon>Spodoptera</taxon>
    </lineage>
</organism>
<reference evidence="1" key="1">
    <citation type="submission" date="2016-07" db="EMBL/GenBank/DDBJ databases">
        <authorList>
            <person name="Bretaudeau A."/>
        </authorList>
    </citation>
    <scope>NUCLEOTIDE SEQUENCE</scope>
    <source>
        <strain evidence="1">Rice</strain>
        <tissue evidence="1">Whole body</tissue>
    </source>
</reference>
<dbReference type="AlphaFoldDB" id="A0A2H1X1Q0"/>
<dbReference type="EMBL" id="ODYU01012795">
    <property type="protein sequence ID" value="SOQ59280.1"/>
    <property type="molecule type" value="Genomic_DNA"/>
</dbReference>
<sequence length="166" mass="18302">MIFLRGENHPMNSSAFGEARESVRLLLTKNHPVPTPAFRAGAPQHIHGSMSLCIQSPTLIKQIIPIPNVDFSNLDGIRSLRSAYSDRLGFIIALADSHDGMAAINQAYNYAAPAVIESVSTSAKLCVPMNMIGGSQTHPQQRSIAHFRWKSTFISTRDFLKSRLEK</sequence>